<evidence type="ECO:0000313" key="2">
    <source>
        <dbReference type="EMBL" id="OAQ25219.1"/>
    </source>
</evidence>
<evidence type="ECO:0000313" key="3">
    <source>
        <dbReference type="Proteomes" id="UP000078512"/>
    </source>
</evidence>
<accession>A0A197JLH2</accession>
<protein>
    <submittedName>
        <fullName evidence="2">Uncharacterized protein</fullName>
    </submittedName>
</protein>
<sequence>MAAAGHEHLGSDAVTEVVVEVVACLSLTGFDTVAVEAAGVSERSVAVVGEAEERSAGDDLAGGETERSAGEDLGGEGAEWSTGDGLAGGGAERSAGDDLAGGEVEELVTLVAGVY</sequence>
<organism evidence="2 3">
    <name type="scientific">Linnemannia elongata AG-77</name>
    <dbReference type="NCBI Taxonomy" id="1314771"/>
    <lineage>
        <taxon>Eukaryota</taxon>
        <taxon>Fungi</taxon>
        <taxon>Fungi incertae sedis</taxon>
        <taxon>Mucoromycota</taxon>
        <taxon>Mortierellomycotina</taxon>
        <taxon>Mortierellomycetes</taxon>
        <taxon>Mortierellales</taxon>
        <taxon>Mortierellaceae</taxon>
        <taxon>Linnemannia</taxon>
    </lineage>
</organism>
<reference evidence="2 3" key="1">
    <citation type="submission" date="2016-05" db="EMBL/GenBank/DDBJ databases">
        <title>Genome sequencing reveals origins of a unique bacterial endosymbiosis in the earliest lineages of terrestrial Fungi.</title>
        <authorList>
            <consortium name="DOE Joint Genome Institute"/>
            <person name="Uehling J."/>
            <person name="Gryganskyi A."/>
            <person name="Hameed K."/>
            <person name="Tschaplinski T."/>
            <person name="Misztal P."/>
            <person name="Wu S."/>
            <person name="Desiro A."/>
            <person name="Vande Pol N."/>
            <person name="Du Z.-Y."/>
            <person name="Zienkiewicz A."/>
            <person name="Zienkiewicz K."/>
            <person name="Morin E."/>
            <person name="Tisserant E."/>
            <person name="Splivallo R."/>
            <person name="Hainaut M."/>
            <person name="Henrissat B."/>
            <person name="Ohm R."/>
            <person name="Kuo A."/>
            <person name="Yan J."/>
            <person name="Lipzen A."/>
            <person name="Nolan M."/>
            <person name="Labutti K."/>
            <person name="Barry K."/>
            <person name="Goldstein A."/>
            <person name="Labbe J."/>
            <person name="Schadt C."/>
            <person name="Tuskan G."/>
            <person name="Grigoriev I."/>
            <person name="Martin F."/>
            <person name="Vilgalys R."/>
            <person name="Bonito G."/>
        </authorList>
    </citation>
    <scope>NUCLEOTIDE SEQUENCE [LARGE SCALE GENOMIC DNA]</scope>
    <source>
        <strain evidence="2 3">AG-77</strain>
    </source>
</reference>
<proteinExistence type="predicted"/>
<gene>
    <name evidence="2" type="ORF">K457DRAFT_1879814</name>
</gene>
<keyword evidence="3" id="KW-1185">Reference proteome</keyword>
<feature type="region of interest" description="Disordered" evidence="1">
    <location>
        <begin position="48"/>
        <end position="99"/>
    </location>
</feature>
<evidence type="ECO:0000256" key="1">
    <source>
        <dbReference type="SAM" id="MobiDB-lite"/>
    </source>
</evidence>
<dbReference type="EMBL" id="KV442081">
    <property type="protein sequence ID" value="OAQ25219.1"/>
    <property type="molecule type" value="Genomic_DNA"/>
</dbReference>
<dbReference type="AlphaFoldDB" id="A0A197JLH2"/>
<dbReference type="Proteomes" id="UP000078512">
    <property type="component" value="Unassembled WGS sequence"/>
</dbReference>
<name>A0A197JLH2_9FUNG</name>